<evidence type="ECO:0000256" key="19">
    <source>
        <dbReference type="ARBA" id="ARBA00023157"/>
    </source>
</evidence>
<dbReference type="PANTHER" id="PTHR10134">
    <property type="entry name" value="CYTOCHROME B-C1 COMPLEX SUBUNIT RIESKE, MITOCHONDRIAL"/>
    <property type="match status" value="1"/>
</dbReference>
<protein>
    <recommendedName>
        <fullName evidence="6">Ubiquinol-cytochrome c reductase iron-sulfur subunit</fullName>
        <ecNumber evidence="5">7.1.1.8</ecNumber>
    </recommendedName>
    <alternativeName>
        <fullName evidence="21">Rieske iron-sulfur protein</fullName>
    </alternativeName>
</protein>
<accession>A0A2N3PJK0</accession>
<dbReference type="InterPro" id="IPR006317">
    <property type="entry name" value="Ubiquinol_cyt_c_Rdtase_Fe-S-su"/>
</dbReference>
<dbReference type="EC" id="7.1.1.8" evidence="5"/>
<keyword evidence="11" id="KW-0001">2Fe-2S</keyword>
<dbReference type="InterPro" id="IPR017941">
    <property type="entry name" value="Rieske_2Fe-2S"/>
</dbReference>
<dbReference type="Pfam" id="PF00355">
    <property type="entry name" value="Rieske"/>
    <property type="match status" value="1"/>
</dbReference>
<keyword evidence="19" id="KW-1015">Disulfide bond</keyword>
<name>A0A2N3PJK0_9HELI</name>
<comment type="subcellular location">
    <subcellularLocation>
        <location evidence="2">Cell membrane</location>
        <topology evidence="2">Single-pass membrane protein</topology>
    </subcellularLocation>
</comment>
<evidence type="ECO:0000256" key="11">
    <source>
        <dbReference type="ARBA" id="ARBA00022714"/>
    </source>
</evidence>
<reference evidence="25 26" key="1">
    <citation type="submission" date="2016-07" db="EMBL/GenBank/DDBJ databases">
        <title>Detection of Helicobacter winghamensis from caecal content of red fox (Vulpes vulpes).</title>
        <authorList>
            <person name="Zanoni R.G."/>
            <person name="Florio D."/>
            <person name="Caffara M."/>
            <person name="Renzi M."/>
            <person name="Parisi A."/>
            <person name="Pasquali F."/>
            <person name="Manfreda G."/>
        </authorList>
    </citation>
    <scope>NUCLEOTIDE SEQUENCE [LARGE SCALE GENOMIC DNA]</scope>
    <source>
        <strain evidence="25 26">295_13</strain>
    </source>
</reference>
<keyword evidence="26" id="KW-1185">Reference proteome</keyword>
<dbReference type="GO" id="GO:0008121">
    <property type="term" value="F:quinol-cytochrome-c reductase activity"/>
    <property type="evidence" value="ECO:0007669"/>
    <property type="project" value="UniProtKB-EC"/>
</dbReference>
<evidence type="ECO:0000256" key="23">
    <source>
        <dbReference type="RuleBase" id="RU004497"/>
    </source>
</evidence>
<keyword evidence="12" id="KW-0479">Metal-binding</keyword>
<proteinExistence type="inferred from homology"/>
<dbReference type="InterPro" id="IPR036922">
    <property type="entry name" value="Rieske_2Fe-2S_sf"/>
</dbReference>
<feature type="domain" description="Rieske" evidence="24">
    <location>
        <begin position="45"/>
        <end position="153"/>
    </location>
</feature>
<dbReference type="PRINTS" id="PR00162">
    <property type="entry name" value="RIESKE"/>
</dbReference>
<dbReference type="GO" id="GO:0046872">
    <property type="term" value="F:metal ion binding"/>
    <property type="evidence" value="ECO:0007669"/>
    <property type="project" value="UniProtKB-KW"/>
</dbReference>
<dbReference type="RefSeq" id="WP_006802682.1">
    <property type="nucleotide sequence ID" value="NZ_CABKOI010000020.1"/>
</dbReference>
<evidence type="ECO:0000256" key="6">
    <source>
        <dbReference type="ARBA" id="ARBA00019816"/>
    </source>
</evidence>
<comment type="function">
    <text evidence="1">Component of the ubiquinol-cytochrome c reductase complex (complex III or cytochrome b-c1 complex), which is a respiratory chain that generates an electrochemical potential coupled to ATP synthesis.</text>
</comment>
<comment type="subunit">
    <text evidence="4 23">The main subunits of complex b-c1 are: cytochrome b, cytochrome c1 and the Rieske protein.</text>
</comment>
<dbReference type="STRING" id="556267.HWAG_00986"/>
<keyword evidence="14" id="KW-0249">Electron transport</keyword>
<evidence type="ECO:0000313" key="25">
    <source>
        <dbReference type="EMBL" id="PKT81357.1"/>
    </source>
</evidence>
<evidence type="ECO:0000256" key="18">
    <source>
        <dbReference type="ARBA" id="ARBA00023136"/>
    </source>
</evidence>
<evidence type="ECO:0000256" key="1">
    <source>
        <dbReference type="ARBA" id="ARBA00002444"/>
    </source>
</evidence>
<dbReference type="InterPro" id="IPR006311">
    <property type="entry name" value="TAT_signal"/>
</dbReference>
<keyword evidence="8" id="KW-1003">Cell membrane</keyword>
<comment type="similarity">
    <text evidence="3">Belongs to the Rieske iron-sulfur protein family.</text>
</comment>
<evidence type="ECO:0000259" key="24">
    <source>
        <dbReference type="PROSITE" id="PS51296"/>
    </source>
</evidence>
<comment type="cofactor">
    <cofactor evidence="22">
        <name>[2Fe-2S] cluster</name>
        <dbReference type="ChEBI" id="CHEBI:190135"/>
    </cofactor>
</comment>
<evidence type="ECO:0000256" key="9">
    <source>
        <dbReference type="ARBA" id="ARBA00022505"/>
    </source>
</evidence>
<evidence type="ECO:0000256" key="22">
    <source>
        <dbReference type="ARBA" id="ARBA00034078"/>
    </source>
</evidence>
<comment type="catalytic activity">
    <reaction evidence="20">
        <text>a quinol + 2 Fe(III)-[cytochrome c](out) = a quinone + 2 Fe(II)-[cytochrome c](out) + 2 H(+)(out)</text>
        <dbReference type="Rhea" id="RHEA:11484"/>
        <dbReference type="Rhea" id="RHEA-COMP:10350"/>
        <dbReference type="Rhea" id="RHEA-COMP:14399"/>
        <dbReference type="ChEBI" id="CHEBI:15378"/>
        <dbReference type="ChEBI" id="CHEBI:24646"/>
        <dbReference type="ChEBI" id="CHEBI:29033"/>
        <dbReference type="ChEBI" id="CHEBI:29034"/>
        <dbReference type="ChEBI" id="CHEBI:132124"/>
        <dbReference type="EC" id="7.1.1.8"/>
    </reaction>
</comment>
<keyword evidence="9" id="KW-0500">Molybdenum</keyword>
<dbReference type="GO" id="GO:0051537">
    <property type="term" value="F:2 iron, 2 sulfur cluster binding"/>
    <property type="evidence" value="ECO:0007669"/>
    <property type="project" value="UniProtKB-KW"/>
</dbReference>
<evidence type="ECO:0000256" key="7">
    <source>
        <dbReference type="ARBA" id="ARBA00022448"/>
    </source>
</evidence>
<keyword evidence="7" id="KW-0813">Transport</keyword>
<dbReference type="InterPro" id="IPR005805">
    <property type="entry name" value="Rieske_Fe-S_prot_C"/>
</dbReference>
<gene>
    <name evidence="25" type="ORF">BCM31_06725</name>
</gene>
<dbReference type="SUPFAM" id="SSF50022">
    <property type="entry name" value="ISP domain"/>
    <property type="match status" value="1"/>
</dbReference>
<dbReference type="InterPro" id="IPR019470">
    <property type="entry name" value="Ubiq_cytC_Rdtase_Fe-S_su_TAT"/>
</dbReference>
<evidence type="ECO:0000256" key="5">
    <source>
        <dbReference type="ARBA" id="ARBA00012951"/>
    </source>
</evidence>
<evidence type="ECO:0000313" key="26">
    <source>
        <dbReference type="Proteomes" id="UP000233350"/>
    </source>
</evidence>
<evidence type="ECO:0000256" key="3">
    <source>
        <dbReference type="ARBA" id="ARBA00010651"/>
    </source>
</evidence>
<dbReference type="OrthoDB" id="9767869at2"/>
<keyword evidence="15" id="KW-1133">Transmembrane helix</keyword>
<organism evidence="25 26">
    <name type="scientific">Helicobacter winghamensis</name>
    <dbReference type="NCBI Taxonomy" id="157268"/>
    <lineage>
        <taxon>Bacteria</taxon>
        <taxon>Pseudomonadati</taxon>
        <taxon>Campylobacterota</taxon>
        <taxon>Epsilonproteobacteria</taxon>
        <taxon>Campylobacterales</taxon>
        <taxon>Helicobacteraceae</taxon>
        <taxon>Helicobacter</taxon>
    </lineage>
</organism>
<keyword evidence="18" id="KW-0472">Membrane</keyword>
<dbReference type="Pfam" id="PF10399">
    <property type="entry name" value="UCR_Fe-S_N"/>
    <property type="match status" value="1"/>
</dbReference>
<comment type="caution">
    <text evidence="25">The sequence shown here is derived from an EMBL/GenBank/DDBJ whole genome shotgun (WGS) entry which is preliminary data.</text>
</comment>
<evidence type="ECO:0000256" key="10">
    <source>
        <dbReference type="ARBA" id="ARBA00022692"/>
    </source>
</evidence>
<dbReference type="GeneID" id="97290238"/>
<evidence type="ECO:0000256" key="17">
    <source>
        <dbReference type="ARBA" id="ARBA00023014"/>
    </source>
</evidence>
<dbReference type="InterPro" id="IPR014349">
    <property type="entry name" value="Rieske_Fe-S_prot"/>
</dbReference>
<evidence type="ECO:0000256" key="14">
    <source>
        <dbReference type="ARBA" id="ARBA00022982"/>
    </source>
</evidence>
<dbReference type="Gene3D" id="2.102.10.10">
    <property type="entry name" value="Rieske [2Fe-2S] iron-sulphur domain"/>
    <property type="match status" value="1"/>
</dbReference>
<evidence type="ECO:0000256" key="13">
    <source>
        <dbReference type="ARBA" id="ARBA00022967"/>
    </source>
</evidence>
<dbReference type="PROSITE" id="PS51318">
    <property type="entry name" value="TAT"/>
    <property type="match status" value="1"/>
</dbReference>
<evidence type="ECO:0000256" key="15">
    <source>
        <dbReference type="ARBA" id="ARBA00022989"/>
    </source>
</evidence>
<dbReference type="NCBIfam" id="TIGR01409">
    <property type="entry name" value="TAT_signal_seq"/>
    <property type="match status" value="1"/>
</dbReference>
<evidence type="ECO:0000256" key="2">
    <source>
        <dbReference type="ARBA" id="ARBA00004162"/>
    </source>
</evidence>
<dbReference type="Proteomes" id="UP000233350">
    <property type="component" value="Unassembled WGS sequence"/>
</dbReference>
<keyword evidence="10" id="KW-0812">Transmembrane</keyword>
<evidence type="ECO:0000256" key="8">
    <source>
        <dbReference type="ARBA" id="ARBA00022475"/>
    </source>
</evidence>
<dbReference type="PROSITE" id="PS51296">
    <property type="entry name" value="RIESKE"/>
    <property type="match status" value="1"/>
</dbReference>
<dbReference type="GO" id="GO:0005886">
    <property type="term" value="C:plasma membrane"/>
    <property type="evidence" value="ECO:0007669"/>
    <property type="project" value="UniProtKB-SubCell"/>
</dbReference>
<dbReference type="EMBL" id="MBPK01000022">
    <property type="protein sequence ID" value="PKT81357.1"/>
    <property type="molecule type" value="Genomic_DNA"/>
</dbReference>
<keyword evidence="16" id="KW-0408">Iron</keyword>
<keyword evidence="17" id="KW-0411">Iron-sulfur</keyword>
<evidence type="ECO:0000256" key="12">
    <source>
        <dbReference type="ARBA" id="ARBA00022723"/>
    </source>
</evidence>
<evidence type="ECO:0000256" key="21">
    <source>
        <dbReference type="ARBA" id="ARBA00032409"/>
    </source>
</evidence>
<sequence length="167" mass="17923">MAENVNRRDFLGMTLGAVAAVGVGASLVAMKSSWDPLPSVVSAGFTTVDLSSMQEGEYRQVEYRGTPVYVIKKTTAMQKCEQRDVIVGESSFSVGIQICTHLGCIPSYDSNSTEFHCACHGGRFDACGRQVFGPPPSPMVIPPFKIDGTKLVLGEEGPEYLKLIGKA</sequence>
<dbReference type="InterPro" id="IPR019546">
    <property type="entry name" value="TAT_signal_bac_arc"/>
</dbReference>
<evidence type="ECO:0000256" key="4">
    <source>
        <dbReference type="ARBA" id="ARBA00011649"/>
    </source>
</evidence>
<dbReference type="AlphaFoldDB" id="A0A2N3PJK0"/>
<evidence type="ECO:0000256" key="16">
    <source>
        <dbReference type="ARBA" id="ARBA00023004"/>
    </source>
</evidence>
<evidence type="ECO:0000256" key="20">
    <source>
        <dbReference type="ARBA" id="ARBA00029351"/>
    </source>
</evidence>
<dbReference type="NCBIfam" id="TIGR01416">
    <property type="entry name" value="Rieske_proteo"/>
    <property type="match status" value="1"/>
</dbReference>
<keyword evidence="13" id="KW-1278">Translocase</keyword>